<name>A0AAU9AVB9_LYSEN</name>
<evidence type="ECO:0000256" key="1">
    <source>
        <dbReference type="SAM" id="SignalP"/>
    </source>
</evidence>
<evidence type="ECO:0008006" key="4">
    <source>
        <dbReference type="Google" id="ProtNLM"/>
    </source>
</evidence>
<sequence>MNVLKHSPLAAALLALCACATLEQAPLVYSSKTSVGVDIATTSTETPGLSMSVGFKQVDAAYVPVAVSKACQTNNNSATCDASLHQVKVIGGSEQLGDSPGAVSPVNTDAVNDALKQLLNSYNSAAATSQAATAARAAAEQQKKALEDAWKKQQDYQKELAALAPLQTQALSANASDDDKNKYRDQKARADAKQLSTVEQALVANLGSQGLYDKAVADIGDHIRTLKDREASAMKAETDQLNRFKEARSALTNRGDSYSVFGSFRSRSGAEAAAGSSPGVGASIGLGKIFATGVASQTISRGLSDYYANSNRGQDKCYRAVAEAAGAGKVQSDALAALLKGCSGLDEK</sequence>
<evidence type="ECO:0000313" key="3">
    <source>
        <dbReference type="Proteomes" id="UP000218824"/>
    </source>
</evidence>
<protein>
    <recommendedName>
        <fullName evidence="4">Lipoprotein</fullName>
    </recommendedName>
</protein>
<dbReference type="PROSITE" id="PS51257">
    <property type="entry name" value="PROKAR_LIPOPROTEIN"/>
    <property type="match status" value="1"/>
</dbReference>
<dbReference type="AlphaFoldDB" id="A0AAU9AVB9"/>
<gene>
    <name evidence="2" type="ORF">LEN_4151</name>
</gene>
<dbReference type="EMBL" id="AP014940">
    <property type="protein sequence ID" value="BAV99638.1"/>
    <property type="molecule type" value="Genomic_DNA"/>
</dbReference>
<organism evidence="2 3">
    <name type="scientific">Lysobacter enzymogenes</name>
    <dbReference type="NCBI Taxonomy" id="69"/>
    <lineage>
        <taxon>Bacteria</taxon>
        <taxon>Pseudomonadati</taxon>
        <taxon>Pseudomonadota</taxon>
        <taxon>Gammaproteobacteria</taxon>
        <taxon>Lysobacterales</taxon>
        <taxon>Lysobacteraceae</taxon>
        <taxon>Lysobacter</taxon>
    </lineage>
</organism>
<dbReference type="KEGG" id="lem:LEN_4151"/>
<accession>A0AAU9AVB9</accession>
<proteinExistence type="predicted"/>
<dbReference type="RefSeq" id="WP_096380514.1">
    <property type="nucleotide sequence ID" value="NZ_AP014940.1"/>
</dbReference>
<feature type="chain" id="PRO_5043672707" description="Lipoprotein" evidence="1">
    <location>
        <begin position="21"/>
        <end position="348"/>
    </location>
</feature>
<evidence type="ECO:0000313" key="2">
    <source>
        <dbReference type="EMBL" id="BAV99638.1"/>
    </source>
</evidence>
<reference evidence="2 3" key="1">
    <citation type="journal article" date="2017" name="DNA Res.">
        <title>Complete genome sequence and expression profile of the commercial lytic enzyme producer Lysobacter enzymogenes M497-1.</title>
        <authorList>
            <person name="Takami H."/>
            <person name="Toyoda A."/>
            <person name="Uchiyama I."/>
            <person name="Itoh T."/>
            <person name="Takaki Y."/>
            <person name="Arai W."/>
            <person name="Nishi S."/>
            <person name="Kawai M."/>
            <person name="Shinya K."/>
            <person name="Ikeda H."/>
        </authorList>
    </citation>
    <scope>NUCLEOTIDE SEQUENCE [LARGE SCALE GENOMIC DNA]</scope>
    <source>
        <strain evidence="2 3">M497-1</strain>
    </source>
</reference>
<dbReference type="Proteomes" id="UP000218824">
    <property type="component" value="Chromosome"/>
</dbReference>
<dbReference type="GeneID" id="83065944"/>
<feature type="signal peptide" evidence="1">
    <location>
        <begin position="1"/>
        <end position="20"/>
    </location>
</feature>
<keyword evidence="1" id="KW-0732">Signal</keyword>